<dbReference type="InterPro" id="IPR011704">
    <property type="entry name" value="ATPase_dyneun-rel_AAA"/>
</dbReference>
<dbReference type="EMBL" id="JBHLWV010000022">
    <property type="protein sequence ID" value="MFC0315799.1"/>
    <property type="molecule type" value="Genomic_DNA"/>
</dbReference>
<gene>
    <name evidence="3" type="ORF">ACFFJD_13155</name>
</gene>
<dbReference type="Pfam" id="PF07728">
    <property type="entry name" value="AAA_5"/>
    <property type="match status" value="1"/>
</dbReference>
<organism evidence="3 4">
    <name type="scientific">Gordonia phosphorivorans</name>
    <dbReference type="NCBI Taxonomy" id="1056982"/>
    <lineage>
        <taxon>Bacteria</taxon>
        <taxon>Bacillati</taxon>
        <taxon>Actinomycetota</taxon>
        <taxon>Actinomycetes</taxon>
        <taxon>Mycobacteriales</taxon>
        <taxon>Gordoniaceae</taxon>
        <taxon>Gordonia</taxon>
    </lineage>
</organism>
<sequence length="761" mass="85099">MTIEGASMDRPSMDRPGAPAVELIGRRFIDEGFGDGESVFTPGRRIWTVEYFQELKKVFVDRPDAGSSDFFSKLDLQLASASSNTIQLFAELFTVNLLPLDDYTPGKKMQLIEKVLAKCRPSVAIPDEVVAALSRGVFGGGVAFKTYRWAQLSVLIELGLEIRSLPAAERERILADPLAFRALVSPTPKESQPAQRQSLLYLAFPDFFLPIVARKDRVAIRDAFASDYLDRLPGDVDVDLHDIYRAMMDAQGGPVDFYNSPWKEIWQPPSAADPEPTDEVTHAWKVYGSGVNGQDMVPIWRRKGTVSLSAKFLREVETGIDKDTLRKIVEDDYRSSSYSVRQDKADEFYAFLNRMHPGDLIVTSSRGSVHIGTVTGEAEHVRSSDGRSNLRRPVSWNTRPISNEEVPKDLATRLASQGEVVDLTSHIDTIRELMGQRRDFTPAKGLNIPDPDDKLAARLHVPVSWLQECVTLLRDRPQLIFYGPPGTGKTYLAKELAGYLVGESNVKIVQFHPAYSYEDFFEGYRPAQKGAGQVGFELRPGPLRRLVDKANESPDATFVLIIDEINRGNLAKIFGELYFLLEYRDEGIDLLYSSADSEPFMLPLNVILLGTMNTADRSIALVDAAMRRRFAFLPLHPAEEPTSSILRSWLREEGHPPEVADLLDQLNALIDDEDFKIGPSYFMRAAVFTDGGLERVWKTSVLPLLEEFHYGDRSVDVSSRYGLDAIRKTVTAQHADRDTDVTDSAGPEADAQDPDDPRTDF</sequence>
<reference evidence="3 4" key="1">
    <citation type="submission" date="2024-09" db="EMBL/GenBank/DDBJ databases">
        <authorList>
            <person name="Sun Q."/>
            <person name="Mori K."/>
        </authorList>
    </citation>
    <scope>NUCLEOTIDE SEQUENCE [LARGE SCALE GENOMIC DNA]</scope>
    <source>
        <strain evidence="3 4">CCM 7957</strain>
    </source>
</reference>
<evidence type="ECO:0000313" key="4">
    <source>
        <dbReference type="Proteomes" id="UP001589783"/>
    </source>
</evidence>
<accession>A0ABV6HA91</accession>
<feature type="region of interest" description="Disordered" evidence="1">
    <location>
        <begin position="732"/>
        <end position="761"/>
    </location>
</feature>
<dbReference type="PANTHER" id="PTHR37291">
    <property type="entry name" value="5-METHYLCYTOSINE-SPECIFIC RESTRICTION ENZYME B"/>
    <property type="match status" value="1"/>
</dbReference>
<evidence type="ECO:0000259" key="2">
    <source>
        <dbReference type="SMART" id="SM00382"/>
    </source>
</evidence>
<dbReference type="SUPFAM" id="SSF52540">
    <property type="entry name" value="P-loop containing nucleoside triphosphate hydrolases"/>
    <property type="match status" value="1"/>
</dbReference>
<proteinExistence type="predicted"/>
<comment type="caution">
    <text evidence="3">The sequence shown here is derived from an EMBL/GenBank/DDBJ whole genome shotgun (WGS) entry which is preliminary data.</text>
</comment>
<dbReference type="PANTHER" id="PTHR37291:SF1">
    <property type="entry name" value="TYPE IV METHYL-DIRECTED RESTRICTION ENZYME ECOKMCRB SUBUNIT"/>
    <property type="match status" value="1"/>
</dbReference>
<protein>
    <submittedName>
        <fullName evidence="3">McrB family protein</fullName>
    </submittedName>
</protein>
<dbReference type="SMART" id="SM00382">
    <property type="entry name" value="AAA"/>
    <property type="match status" value="1"/>
</dbReference>
<evidence type="ECO:0000256" key="1">
    <source>
        <dbReference type="SAM" id="MobiDB-lite"/>
    </source>
</evidence>
<dbReference type="Proteomes" id="UP001589783">
    <property type="component" value="Unassembled WGS sequence"/>
</dbReference>
<keyword evidence="4" id="KW-1185">Reference proteome</keyword>
<feature type="domain" description="AAA+ ATPase" evidence="2">
    <location>
        <begin position="475"/>
        <end position="636"/>
    </location>
</feature>
<name>A0ABV6HA91_9ACTN</name>
<dbReference type="CDD" id="cd00009">
    <property type="entry name" value="AAA"/>
    <property type="match status" value="1"/>
</dbReference>
<dbReference type="InterPro" id="IPR027417">
    <property type="entry name" value="P-loop_NTPase"/>
</dbReference>
<dbReference type="InterPro" id="IPR003593">
    <property type="entry name" value="AAA+_ATPase"/>
</dbReference>
<dbReference type="Gene3D" id="3.40.50.300">
    <property type="entry name" value="P-loop containing nucleotide triphosphate hydrolases"/>
    <property type="match status" value="1"/>
</dbReference>
<evidence type="ECO:0000313" key="3">
    <source>
        <dbReference type="EMBL" id="MFC0315799.1"/>
    </source>
</evidence>
<dbReference type="InterPro" id="IPR052934">
    <property type="entry name" value="Methyl-DNA_Rec/Restrict_Enz"/>
</dbReference>
<dbReference type="RefSeq" id="WP_387959187.1">
    <property type="nucleotide sequence ID" value="NZ_JBHTBT010000062.1"/>
</dbReference>